<evidence type="ECO:0008006" key="4">
    <source>
        <dbReference type="Google" id="ProtNLM"/>
    </source>
</evidence>
<keyword evidence="3" id="KW-1185">Reference proteome</keyword>
<feature type="chain" id="PRO_5045126530" description="Lipocalin-like domain-containing protein" evidence="1">
    <location>
        <begin position="25"/>
        <end position="393"/>
    </location>
</feature>
<sequence length="393" mass="43980">MNNLKNTLFVTIAFLALIATQSCSKDDNPSPEPEPEETVQKIELEGMWTITSVNFLDETANWDNAVAFTSESGLGWAPNMYGKTMGINFQTTAVNDESNTKLGSKFSFIVGEDLPLSESDNYWYWNYVDEQESFEMKQLATATLPYDFSLLDISDVKTENDGDKIVFQAKINSRKPGGEATETLQVPVEISIAKGTPSAGAAILLKGHPFVMPELELTEEENQAVLIAELQEVMGFNSNALYKMYMPAEYYWITTIEGVDLDKATLILPADESNHMPSAPFVVIDKNNTLFLNIRGYGSGYEKFKVSKEGDIYTLWGEHADCTLYGQTYAENSTYRIKVTFDTETKETVVLRELLNEGMVYIDYAISWTKDLSITTTSSWEGGWDPYAGVIEL</sequence>
<evidence type="ECO:0000313" key="3">
    <source>
        <dbReference type="Proteomes" id="UP000602759"/>
    </source>
</evidence>
<gene>
    <name evidence="2" type="ORF">H8B06_00895</name>
</gene>
<dbReference type="PROSITE" id="PS51257">
    <property type="entry name" value="PROKAR_LIPOPROTEIN"/>
    <property type="match status" value="1"/>
</dbReference>
<reference evidence="2 3" key="1">
    <citation type="submission" date="2020-08" db="EMBL/GenBank/DDBJ databases">
        <title>Sphingobacterium sp. DN00404 isolated from aquaculture water.</title>
        <authorList>
            <person name="Zhang M."/>
        </authorList>
    </citation>
    <scope>NUCLEOTIDE SEQUENCE [LARGE SCALE GENOMIC DNA]</scope>
    <source>
        <strain evidence="2 3">DN00404</strain>
    </source>
</reference>
<protein>
    <recommendedName>
        <fullName evidence="4">Lipocalin-like domain-containing protein</fullName>
    </recommendedName>
</protein>
<keyword evidence="1" id="KW-0732">Signal</keyword>
<organism evidence="2 3">
    <name type="scientific">Sphingobacterium micropteri</name>
    <dbReference type="NCBI Taxonomy" id="2763501"/>
    <lineage>
        <taxon>Bacteria</taxon>
        <taxon>Pseudomonadati</taxon>
        <taxon>Bacteroidota</taxon>
        <taxon>Sphingobacteriia</taxon>
        <taxon>Sphingobacteriales</taxon>
        <taxon>Sphingobacteriaceae</taxon>
        <taxon>Sphingobacterium</taxon>
    </lineage>
</organism>
<accession>A0ABR7YJ73</accession>
<comment type="caution">
    <text evidence="2">The sequence shown here is derived from an EMBL/GenBank/DDBJ whole genome shotgun (WGS) entry which is preliminary data.</text>
</comment>
<evidence type="ECO:0000256" key="1">
    <source>
        <dbReference type="SAM" id="SignalP"/>
    </source>
</evidence>
<proteinExistence type="predicted"/>
<dbReference type="EMBL" id="JACOIK010000001">
    <property type="protein sequence ID" value="MBD1431367.1"/>
    <property type="molecule type" value="Genomic_DNA"/>
</dbReference>
<name>A0ABR7YJ73_9SPHI</name>
<feature type="signal peptide" evidence="1">
    <location>
        <begin position="1"/>
        <end position="24"/>
    </location>
</feature>
<dbReference type="Proteomes" id="UP000602759">
    <property type="component" value="Unassembled WGS sequence"/>
</dbReference>
<dbReference type="RefSeq" id="WP_190992391.1">
    <property type="nucleotide sequence ID" value="NZ_JACOIK010000001.1"/>
</dbReference>
<evidence type="ECO:0000313" key="2">
    <source>
        <dbReference type="EMBL" id="MBD1431367.1"/>
    </source>
</evidence>